<feature type="domain" description="Phage shock protein PspC N-terminal" evidence="8">
    <location>
        <begin position="53"/>
        <end position="105"/>
    </location>
</feature>
<feature type="compositionally biased region" description="Polar residues" evidence="6">
    <location>
        <begin position="260"/>
        <end position="274"/>
    </location>
</feature>
<evidence type="ECO:0000313" key="10">
    <source>
        <dbReference type="Proteomes" id="UP000287533"/>
    </source>
</evidence>
<keyword evidence="5 7" id="KW-0472">Membrane</keyword>
<feature type="region of interest" description="Disordered" evidence="6">
    <location>
        <begin position="175"/>
        <end position="321"/>
    </location>
</feature>
<protein>
    <submittedName>
        <fullName evidence="9">Phage-shock protein</fullName>
    </submittedName>
</protein>
<keyword evidence="2" id="KW-1003">Cell membrane</keyword>
<dbReference type="Pfam" id="PF04024">
    <property type="entry name" value="PspC"/>
    <property type="match status" value="1"/>
</dbReference>
<evidence type="ECO:0000256" key="7">
    <source>
        <dbReference type="SAM" id="Phobius"/>
    </source>
</evidence>
<comment type="caution">
    <text evidence="9">The sequence shown here is derived from an EMBL/GenBank/DDBJ whole genome shotgun (WGS) entry which is preliminary data.</text>
</comment>
<dbReference type="InterPro" id="IPR007168">
    <property type="entry name" value="Phageshock_PspC_N"/>
</dbReference>
<sequence>MSNYNDYGAGNGSYPAGNPGNWQGGWQGGQGGQKPPKRFGASFFAWIRRSGMMRGDDRWIGGVCSGLAARLGWSPTLVRALVLGSAVLGGFGLALYAIAWVLLPDARDGRILAEELIAGRWDWNMLGAIIVLVMTLAIPGVGFAVILAAALVLWALVQSANRQLHGYGFGYHGPKPGQPGWPGQPGLQWQPGQSGQSGQPGQSGQSGQSGQPSGMPYGSQPAPGAQPYGAVPQQPQQPQQTQPSAAPAQAAAPSSTAYPYNSQPTPTQPQSDTASAAGPIPVANADAMPVGETPLSAAVPTTPPTTPSMTSPYRAPKPRGTVRVARRKPAGFVLTSIMFGLMLVSAAIAVLTMPDLSIETIIRVSTFWIVGVCVVLGITLVILGVKGRRAGGLHPLVWLTAILAVCVLGTNVTYTVVTRDAWQTDGVWWAVSGSTSYGATEDQRNVLRNRGVKFDGKDYDQSLVHINMTDDLWSEPHSVSLNDGTTMNSSCPTGEVTISTYKARVIITLPEGCTFGFSDGHNRNAWSGGINAIGSRYAMVDGLRNTVIGWDFDMPDSDFSADTDSDFCSNGSADWIRDSYNTMPADGPELIINVPYAIQGKVAVRYQTPDRGACPTQQLIP</sequence>
<dbReference type="RefSeq" id="WP_164514761.1">
    <property type="nucleotide sequence ID" value="NZ_QXGL01000004.1"/>
</dbReference>
<dbReference type="GO" id="GO:0005886">
    <property type="term" value="C:plasma membrane"/>
    <property type="evidence" value="ECO:0007669"/>
    <property type="project" value="UniProtKB-SubCell"/>
</dbReference>
<gene>
    <name evidence="9" type="ORF">D2E25_1372</name>
</gene>
<keyword evidence="10" id="KW-1185">Reference proteome</keyword>
<accession>A0A430FJ61</accession>
<feature type="compositionally biased region" description="Low complexity" evidence="6">
    <location>
        <begin position="184"/>
        <end position="259"/>
    </location>
</feature>
<dbReference type="InterPro" id="IPR052027">
    <property type="entry name" value="PspC"/>
</dbReference>
<feature type="transmembrane region" description="Helical" evidence="7">
    <location>
        <begin position="80"/>
        <end position="103"/>
    </location>
</feature>
<dbReference type="Proteomes" id="UP000287533">
    <property type="component" value="Unassembled WGS sequence"/>
</dbReference>
<evidence type="ECO:0000256" key="1">
    <source>
        <dbReference type="ARBA" id="ARBA00004162"/>
    </source>
</evidence>
<feature type="transmembrane region" description="Helical" evidence="7">
    <location>
        <begin position="365"/>
        <end position="384"/>
    </location>
</feature>
<evidence type="ECO:0000259" key="8">
    <source>
        <dbReference type="Pfam" id="PF04024"/>
    </source>
</evidence>
<feature type="transmembrane region" description="Helical" evidence="7">
    <location>
        <begin position="332"/>
        <end position="353"/>
    </location>
</feature>
<evidence type="ECO:0000256" key="3">
    <source>
        <dbReference type="ARBA" id="ARBA00022692"/>
    </source>
</evidence>
<evidence type="ECO:0000313" key="9">
    <source>
        <dbReference type="EMBL" id="RSX52801.1"/>
    </source>
</evidence>
<comment type="subcellular location">
    <subcellularLocation>
        <location evidence="1">Cell membrane</location>
        <topology evidence="1">Single-pass membrane protein</topology>
    </subcellularLocation>
</comment>
<dbReference type="EMBL" id="QXGL01000004">
    <property type="protein sequence ID" value="RSX52801.1"/>
    <property type="molecule type" value="Genomic_DNA"/>
</dbReference>
<keyword evidence="4 7" id="KW-1133">Transmembrane helix</keyword>
<evidence type="ECO:0000256" key="6">
    <source>
        <dbReference type="SAM" id="MobiDB-lite"/>
    </source>
</evidence>
<organism evidence="9 10">
    <name type="scientific">Bifidobacterium goeldii</name>
    <dbReference type="NCBI Taxonomy" id="2306975"/>
    <lineage>
        <taxon>Bacteria</taxon>
        <taxon>Bacillati</taxon>
        <taxon>Actinomycetota</taxon>
        <taxon>Actinomycetes</taxon>
        <taxon>Bifidobacteriales</taxon>
        <taxon>Bifidobacteriaceae</taxon>
        <taxon>Bifidobacterium</taxon>
    </lineage>
</organism>
<keyword evidence="3 7" id="KW-0812">Transmembrane</keyword>
<evidence type="ECO:0000256" key="4">
    <source>
        <dbReference type="ARBA" id="ARBA00022989"/>
    </source>
</evidence>
<evidence type="ECO:0000256" key="2">
    <source>
        <dbReference type="ARBA" id="ARBA00022475"/>
    </source>
</evidence>
<dbReference type="PANTHER" id="PTHR33885:SF3">
    <property type="entry name" value="PHAGE SHOCK PROTEIN C"/>
    <property type="match status" value="1"/>
</dbReference>
<evidence type="ECO:0000256" key="5">
    <source>
        <dbReference type="ARBA" id="ARBA00023136"/>
    </source>
</evidence>
<dbReference type="AlphaFoldDB" id="A0A430FJ61"/>
<reference evidence="9 10" key="1">
    <citation type="submission" date="2018-09" db="EMBL/GenBank/DDBJ databases">
        <title>Characterization of the phylogenetic diversity of five novel species belonging to the genus Bifidobacterium.</title>
        <authorList>
            <person name="Lugli G.A."/>
            <person name="Duranti S."/>
            <person name="Milani C."/>
        </authorList>
    </citation>
    <scope>NUCLEOTIDE SEQUENCE [LARGE SCALE GENOMIC DNA]</scope>
    <source>
        <strain evidence="9 10">2034B</strain>
    </source>
</reference>
<name>A0A430FJ61_9BIFI</name>
<feature type="transmembrane region" description="Helical" evidence="7">
    <location>
        <begin position="396"/>
        <end position="417"/>
    </location>
</feature>
<proteinExistence type="predicted"/>
<dbReference type="PANTHER" id="PTHR33885">
    <property type="entry name" value="PHAGE SHOCK PROTEIN C"/>
    <property type="match status" value="1"/>
</dbReference>
<feature type="transmembrane region" description="Helical" evidence="7">
    <location>
        <begin position="123"/>
        <end position="156"/>
    </location>
</feature>